<accession>A0A4U1ICW3</accession>
<organism evidence="1 2">
    <name type="scientific">Polyangium fumosum</name>
    <dbReference type="NCBI Taxonomy" id="889272"/>
    <lineage>
        <taxon>Bacteria</taxon>
        <taxon>Pseudomonadati</taxon>
        <taxon>Myxococcota</taxon>
        <taxon>Polyangia</taxon>
        <taxon>Polyangiales</taxon>
        <taxon>Polyangiaceae</taxon>
        <taxon>Polyangium</taxon>
    </lineage>
</organism>
<protein>
    <submittedName>
        <fullName evidence="1">Uncharacterized protein</fullName>
    </submittedName>
</protein>
<gene>
    <name evidence="1" type="ORF">E8A74_50680</name>
</gene>
<keyword evidence="2" id="KW-1185">Reference proteome</keyword>
<dbReference type="Proteomes" id="UP000309215">
    <property type="component" value="Unassembled WGS sequence"/>
</dbReference>
<reference evidence="1 2" key="1">
    <citation type="submission" date="2019-04" db="EMBL/GenBank/DDBJ databases">
        <authorList>
            <person name="Li Y."/>
            <person name="Wang J."/>
        </authorList>
    </citation>
    <scope>NUCLEOTIDE SEQUENCE [LARGE SCALE GENOMIC DNA]</scope>
    <source>
        <strain evidence="1 2">DSM 14668</strain>
    </source>
</reference>
<name>A0A4U1ICW3_9BACT</name>
<dbReference type="AlphaFoldDB" id="A0A4U1ICW3"/>
<dbReference type="EMBL" id="SSMQ01000143">
    <property type="protein sequence ID" value="TKC91464.1"/>
    <property type="molecule type" value="Genomic_DNA"/>
</dbReference>
<proteinExistence type="predicted"/>
<dbReference type="OrthoDB" id="7065484at2"/>
<evidence type="ECO:0000313" key="2">
    <source>
        <dbReference type="Proteomes" id="UP000309215"/>
    </source>
</evidence>
<comment type="caution">
    <text evidence="1">The sequence shown here is derived from an EMBL/GenBank/DDBJ whole genome shotgun (WGS) entry which is preliminary data.</text>
</comment>
<sequence>MFEIIPKNDQRAPLALMENHIKNNVADPWTTCPWVKVGNLYMSVTQTSDSSWPTLVTYLQSQGQTRFTVFSGRHGTQAGQAVSESKGFLSSQYVLDKIFYQNDVKAAAKFGNAVTVVDVGSNPQTATTAILQANTKQALASGVVIYAWCHSLFSMMDHSAVLYSGIYNKKVVNKDGIRMRNYAVESRALWLSNLTVAQLVTDWYSWVP</sequence>
<dbReference type="RefSeq" id="WP_136936424.1">
    <property type="nucleotide sequence ID" value="NZ_SSMQ01000143.1"/>
</dbReference>
<evidence type="ECO:0000313" key="1">
    <source>
        <dbReference type="EMBL" id="TKC91464.1"/>
    </source>
</evidence>